<name>A0ABQ6IFX3_9MICO</name>
<sequence length="71" mass="7793">MRMRVDLPEPDRPMTTKISPFLTSNEASMTAAVAPSSAAREKPSRRLSDGVIRVAAEDLVQAFRLQGDVIH</sequence>
<dbReference type="Proteomes" id="UP001157125">
    <property type="component" value="Unassembled WGS sequence"/>
</dbReference>
<gene>
    <name evidence="1" type="ORF">GCM10025876_29940</name>
</gene>
<accession>A0ABQ6IFX3</accession>
<dbReference type="EMBL" id="BSUN01000001">
    <property type="protein sequence ID" value="GMA36790.1"/>
    <property type="molecule type" value="Genomic_DNA"/>
</dbReference>
<proteinExistence type="predicted"/>
<evidence type="ECO:0000313" key="2">
    <source>
        <dbReference type="Proteomes" id="UP001157125"/>
    </source>
</evidence>
<comment type="caution">
    <text evidence="1">The sequence shown here is derived from an EMBL/GenBank/DDBJ whole genome shotgun (WGS) entry which is preliminary data.</text>
</comment>
<protein>
    <submittedName>
        <fullName evidence="1">Uncharacterized protein</fullName>
    </submittedName>
</protein>
<evidence type="ECO:0000313" key="1">
    <source>
        <dbReference type="EMBL" id="GMA36790.1"/>
    </source>
</evidence>
<reference evidence="2" key="1">
    <citation type="journal article" date="2019" name="Int. J. Syst. Evol. Microbiol.">
        <title>The Global Catalogue of Microorganisms (GCM) 10K type strain sequencing project: providing services to taxonomists for standard genome sequencing and annotation.</title>
        <authorList>
            <consortium name="The Broad Institute Genomics Platform"/>
            <consortium name="The Broad Institute Genome Sequencing Center for Infectious Disease"/>
            <person name="Wu L."/>
            <person name="Ma J."/>
        </authorList>
    </citation>
    <scope>NUCLEOTIDE SEQUENCE [LARGE SCALE GENOMIC DNA]</scope>
    <source>
        <strain evidence="2">NBRC 112299</strain>
    </source>
</reference>
<organism evidence="1 2">
    <name type="scientific">Demequina litorisediminis</name>
    <dbReference type="NCBI Taxonomy" id="1849022"/>
    <lineage>
        <taxon>Bacteria</taxon>
        <taxon>Bacillati</taxon>
        <taxon>Actinomycetota</taxon>
        <taxon>Actinomycetes</taxon>
        <taxon>Micrococcales</taxon>
        <taxon>Demequinaceae</taxon>
        <taxon>Demequina</taxon>
    </lineage>
</organism>
<keyword evidence="2" id="KW-1185">Reference proteome</keyword>